<evidence type="ECO:0000313" key="4">
    <source>
        <dbReference type="Proteomes" id="UP000663832"/>
    </source>
</evidence>
<evidence type="ECO:0000313" key="2">
    <source>
        <dbReference type="EMBL" id="CAF1426094.1"/>
    </source>
</evidence>
<feature type="region of interest" description="Disordered" evidence="1">
    <location>
        <begin position="26"/>
        <end position="85"/>
    </location>
</feature>
<proteinExistence type="predicted"/>
<evidence type="ECO:0000256" key="1">
    <source>
        <dbReference type="SAM" id="MobiDB-lite"/>
    </source>
</evidence>
<gene>
    <name evidence="2" type="ORF">BJG266_LOCUS39056</name>
    <name evidence="3" type="ORF">QVE165_LOCUS55925</name>
</gene>
<organism evidence="2 5">
    <name type="scientific">Adineta steineri</name>
    <dbReference type="NCBI Taxonomy" id="433720"/>
    <lineage>
        <taxon>Eukaryota</taxon>
        <taxon>Metazoa</taxon>
        <taxon>Spiralia</taxon>
        <taxon>Gnathifera</taxon>
        <taxon>Rotifera</taxon>
        <taxon>Eurotatoria</taxon>
        <taxon>Bdelloidea</taxon>
        <taxon>Adinetida</taxon>
        <taxon>Adinetidae</taxon>
        <taxon>Adineta</taxon>
    </lineage>
</organism>
<reference evidence="2" key="1">
    <citation type="submission" date="2021-02" db="EMBL/GenBank/DDBJ databases">
        <authorList>
            <person name="Nowell W R."/>
        </authorList>
    </citation>
    <scope>NUCLEOTIDE SEQUENCE</scope>
</reference>
<protein>
    <submittedName>
        <fullName evidence="2">Uncharacterized protein</fullName>
    </submittedName>
</protein>
<sequence length="85" mass="9672">MSRFWKWSFYYSNERSRIGLSSIRIITQKNSSSQENNTRETGRREESTSSDLTSSDHHSSGPPKGLMPSKFAPGTVRLNMFGSPR</sequence>
<keyword evidence="4" id="KW-1185">Reference proteome</keyword>
<feature type="compositionally biased region" description="Polar residues" evidence="1">
    <location>
        <begin position="27"/>
        <end position="36"/>
    </location>
</feature>
<dbReference type="Proteomes" id="UP000663877">
    <property type="component" value="Unassembled WGS sequence"/>
</dbReference>
<evidence type="ECO:0000313" key="3">
    <source>
        <dbReference type="EMBL" id="CAF1622574.1"/>
    </source>
</evidence>
<dbReference type="AlphaFoldDB" id="A0A815ML63"/>
<accession>A0A815ML63</accession>
<evidence type="ECO:0000313" key="5">
    <source>
        <dbReference type="Proteomes" id="UP000663877"/>
    </source>
</evidence>
<dbReference type="EMBL" id="CAJNOM010001926">
    <property type="protein sequence ID" value="CAF1622574.1"/>
    <property type="molecule type" value="Genomic_DNA"/>
</dbReference>
<dbReference type="Proteomes" id="UP000663832">
    <property type="component" value="Unassembled WGS sequence"/>
</dbReference>
<feature type="compositionally biased region" description="Basic and acidic residues" evidence="1">
    <location>
        <begin position="37"/>
        <end position="47"/>
    </location>
</feature>
<dbReference type="EMBL" id="CAJNOI010001602">
    <property type="protein sequence ID" value="CAF1426094.1"/>
    <property type="molecule type" value="Genomic_DNA"/>
</dbReference>
<name>A0A815ML63_9BILA</name>
<comment type="caution">
    <text evidence="2">The sequence shown here is derived from an EMBL/GenBank/DDBJ whole genome shotgun (WGS) entry which is preliminary data.</text>
</comment>